<reference evidence="2" key="1">
    <citation type="journal article" date="2013" name="Mar. Biotechnol.">
        <title>Identification of relevant cancer related-genes in the flat oyster Ostrea edulis affected by disseminated neoplasia.</title>
        <authorList>
            <person name="Martin-Gomez L."/>
            <person name="Villalba A."/>
            <person name="Carballal M.J."/>
            <person name="Abollo E."/>
        </authorList>
    </citation>
    <scope>NUCLEOTIDE SEQUENCE</scope>
    <source>
        <strain evidence="2">M13F.NEO.318</strain>
    </source>
</reference>
<evidence type="ECO:0000313" key="2">
    <source>
        <dbReference type="EMBL" id="AFJ91725.1"/>
    </source>
</evidence>
<dbReference type="PROSITE" id="PS51263">
    <property type="entry name" value="ADF_H"/>
    <property type="match status" value="1"/>
</dbReference>
<dbReference type="Gene3D" id="3.40.20.10">
    <property type="entry name" value="Severin"/>
    <property type="match status" value="1"/>
</dbReference>
<protein>
    <submittedName>
        <fullName evidence="2">Actin-binding protein</fullName>
    </submittedName>
</protein>
<dbReference type="InterPro" id="IPR029006">
    <property type="entry name" value="ADF-H/Gelsolin-like_dom_sf"/>
</dbReference>
<dbReference type="EMBL" id="JN091783">
    <property type="protein sequence ID" value="AFJ91725.1"/>
    <property type="molecule type" value="mRNA"/>
</dbReference>
<dbReference type="SUPFAM" id="SSF55753">
    <property type="entry name" value="Actin depolymerizing proteins"/>
    <property type="match status" value="1"/>
</dbReference>
<feature type="domain" description="ADF-H" evidence="1">
    <location>
        <begin position="16"/>
        <end position="157"/>
    </location>
</feature>
<evidence type="ECO:0000259" key="1">
    <source>
        <dbReference type="PROSITE" id="PS51263"/>
    </source>
</evidence>
<proteinExistence type="evidence at transcript level"/>
<dbReference type="Pfam" id="PF00241">
    <property type="entry name" value="Cofilin_ADF"/>
    <property type="match status" value="1"/>
</dbReference>
<accession>J9Q4H5</accession>
<organism evidence="2">
    <name type="scientific">Ostrea edulis</name>
    <name type="common">Native oyster</name>
    <name type="synonym">European flat oyster</name>
    <dbReference type="NCBI Taxonomy" id="37623"/>
    <lineage>
        <taxon>Eukaryota</taxon>
        <taxon>Metazoa</taxon>
        <taxon>Spiralia</taxon>
        <taxon>Lophotrochozoa</taxon>
        <taxon>Mollusca</taxon>
        <taxon>Bivalvia</taxon>
        <taxon>Autobranchia</taxon>
        <taxon>Pteriomorphia</taxon>
        <taxon>Ostreida</taxon>
        <taxon>Ostreoidea</taxon>
        <taxon>Ostreidae</taxon>
        <taxon>Ostrea</taxon>
    </lineage>
</organism>
<dbReference type="InterPro" id="IPR002108">
    <property type="entry name" value="ADF-H"/>
</dbReference>
<name>J9Q4H5_OSTED</name>
<feature type="non-terminal residue" evidence="2">
    <location>
        <position position="1"/>
    </location>
</feature>
<sequence>RGEHIFNKKQNSLNQKMTTNFSANCSLAYSELKNKEVKINFIVFSVEKNGADYKIDVSHKGEGGLTGVKNIFKNEFESKIRFAVIRVDGVDDKNELISTRNKHIYISYIGPKAPVRVRGSMSVLLPQVENFLGSFVQYKMSINGAEMEEKMSIKYIGKMLLKFSSAHKPEYYDFGDGQTISIADLYLSK</sequence>
<dbReference type="AlphaFoldDB" id="J9Q4H5"/>
<dbReference type="GO" id="GO:0003779">
    <property type="term" value="F:actin binding"/>
    <property type="evidence" value="ECO:0007669"/>
    <property type="project" value="InterPro"/>
</dbReference>